<gene>
    <name evidence="1" type="ORF">LAESUDRAFT_657212</name>
</gene>
<evidence type="ECO:0000313" key="1">
    <source>
        <dbReference type="EMBL" id="KZT04718.1"/>
    </source>
</evidence>
<evidence type="ECO:0000313" key="2">
    <source>
        <dbReference type="Proteomes" id="UP000076871"/>
    </source>
</evidence>
<name>A0A165DEM9_9APHY</name>
<sequence length="68" mass="7857">FHLCDIIYFGGFHFTARIIDMNHQTWYNDGIVTSNTLTLEDPLKMAHPTLLSKARGRVSSVPIYTKRF</sequence>
<proteinExistence type="predicted"/>
<dbReference type="RefSeq" id="XP_040762458.1">
    <property type="nucleotide sequence ID" value="XM_040904668.1"/>
</dbReference>
<dbReference type="EMBL" id="KV427634">
    <property type="protein sequence ID" value="KZT04718.1"/>
    <property type="molecule type" value="Genomic_DNA"/>
</dbReference>
<keyword evidence="2" id="KW-1185">Reference proteome</keyword>
<dbReference type="OrthoDB" id="3258054at2759"/>
<protein>
    <submittedName>
        <fullName evidence="1">Uncharacterized protein</fullName>
    </submittedName>
</protein>
<dbReference type="GeneID" id="63821698"/>
<reference evidence="1 2" key="1">
    <citation type="journal article" date="2016" name="Mol. Biol. Evol.">
        <title>Comparative Genomics of Early-Diverging Mushroom-Forming Fungi Provides Insights into the Origins of Lignocellulose Decay Capabilities.</title>
        <authorList>
            <person name="Nagy L.G."/>
            <person name="Riley R."/>
            <person name="Tritt A."/>
            <person name="Adam C."/>
            <person name="Daum C."/>
            <person name="Floudas D."/>
            <person name="Sun H."/>
            <person name="Yadav J.S."/>
            <person name="Pangilinan J."/>
            <person name="Larsson K.H."/>
            <person name="Matsuura K."/>
            <person name="Barry K."/>
            <person name="Labutti K."/>
            <person name="Kuo R."/>
            <person name="Ohm R.A."/>
            <person name="Bhattacharya S.S."/>
            <person name="Shirouzu T."/>
            <person name="Yoshinaga Y."/>
            <person name="Martin F.M."/>
            <person name="Grigoriev I.V."/>
            <person name="Hibbett D.S."/>
        </authorList>
    </citation>
    <scope>NUCLEOTIDE SEQUENCE [LARGE SCALE GENOMIC DNA]</scope>
    <source>
        <strain evidence="1 2">93-53</strain>
    </source>
</reference>
<dbReference type="InParanoid" id="A0A165DEM9"/>
<accession>A0A165DEM9</accession>
<dbReference type="Proteomes" id="UP000076871">
    <property type="component" value="Unassembled WGS sequence"/>
</dbReference>
<feature type="non-terminal residue" evidence="1">
    <location>
        <position position="1"/>
    </location>
</feature>
<dbReference type="AlphaFoldDB" id="A0A165DEM9"/>
<organism evidence="1 2">
    <name type="scientific">Laetiporus sulphureus 93-53</name>
    <dbReference type="NCBI Taxonomy" id="1314785"/>
    <lineage>
        <taxon>Eukaryota</taxon>
        <taxon>Fungi</taxon>
        <taxon>Dikarya</taxon>
        <taxon>Basidiomycota</taxon>
        <taxon>Agaricomycotina</taxon>
        <taxon>Agaricomycetes</taxon>
        <taxon>Polyporales</taxon>
        <taxon>Laetiporus</taxon>
    </lineage>
</organism>